<name>A0ABS1TLZ7_9BACI</name>
<gene>
    <name evidence="4" type="ORF">JK635_08835</name>
</gene>
<proteinExistence type="predicted"/>
<dbReference type="Proteomes" id="UP000623967">
    <property type="component" value="Unassembled WGS sequence"/>
</dbReference>
<feature type="domain" description="Cobalamin synthesis G N-terminal" evidence="2">
    <location>
        <begin position="59"/>
        <end position="139"/>
    </location>
</feature>
<evidence type="ECO:0000259" key="1">
    <source>
        <dbReference type="Pfam" id="PF01890"/>
    </source>
</evidence>
<keyword evidence="5" id="KW-1185">Reference proteome</keyword>
<evidence type="ECO:0000259" key="2">
    <source>
        <dbReference type="Pfam" id="PF11760"/>
    </source>
</evidence>
<feature type="domain" description="CobE/GbiG C-terminal" evidence="1">
    <location>
        <begin position="242"/>
        <end position="359"/>
    </location>
</feature>
<dbReference type="PANTHER" id="PTHR37477:SF1">
    <property type="entry name" value="COBALT-PRECORRIN-5A HYDROLASE"/>
    <property type="match status" value="1"/>
</dbReference>
<evidence type="ECO:0000313" key="4">
    <source>
        <dbReference type="EMBL" id="MBL4952312.1"/>
    </source>
</evidence>
<reference evidence="4 5" key="1">
    <citation type="submission" date="2021-01" db="EMBL/GenBank/DDBJ databases">
        <title>Genome public.</title>
        <authorList>
            <person name="Liu C."/>
            <person name="Sun Q."/>
        </authorList>
    </citation>
    <scope>NUCLEOTIDE SEQUENCE [LARGE SCALE GENOMIC DNA]</scope>
    <source>
        <strain evidence="4 5">YIM B02564</strain>
    </source>
</reference>
<dbReference type="Pfam" id="PF01890">
    <property type="entry name" value="CbiG_C"/>
    <property type="match status" value="1"/>
</dbReference>
<dbReference type="SUPFAM" id="SSF159664">
    <property type="entry name" value="CobE/GbiG C-terminal domain-like"/>
    <property type="match status" value="1"/>
</dbReference>
<dbReference type="InterPro" id="IPR021744">
    <property type="entry name" value="CbiG_N"/>
</dbReference>
<dbReference type="Pfam" id="PF11760">
    <property type="entry name" value="CbiG_N"/>
    <property type="match status" value="1"/>
</dbReference>
<dbReference type="InterPro" id="IPR036518">
    <property type="entry name" value="CobE/GbiG_C_sf"/>
</dbReference>
<evidence type="ECO:0000313" key="5">
    <source>
        <dbReference type="Proteomes" id="UP000623967"/>
    </source>
</evidence>
<organism evidence="4 5">
    <name type="scientific">Neobacillus paridis</name>
    <dbReference type="NCBI Taxonomy" id="2803862"/>
    <lineage>
        <taxon>Bacteria</taxon>
        <taxon>Bacillati</taxon>
        <taxon>Bacillota</taxon>
        <taxon>Bacilli</taxon>
        <taxon>Bacillales</taxon>
        <taxon>Bacillaceae</taxon>
        <taxon>Neobacillus</taxon>
    </lineage>
</organism>
<dbReference type="Gene3D" id="3.40.50.11220">
    <property type="match status" value="1"/>
</dbReference>
<protein>
    <submittedName>
        <fullName evidence="4">Cobalamin biosynthesis protein</fullName>
    </submittedName>
</protein>
<feature type="domain" description="Cobalamin biosynthesis central region" evidence="3">
    <location>
        <begin position="144"/>
        <end position="239"/>
    </location>
</feature>
<dbReference type="Pfam" id="PF11761">
    <property type="entry name" value="CbiG_mid"/>
    <property type="match status" value="1"/>
</dbReference>
<dbReference type="SUPFAM" id="SSF159672">
    <property type="entry name" value="CbiG N-terminal domain-like"/>
    <property type="match status" value="1"/>
</dbReference>
<dbReference type="InterPro" id="IPR002750">
    <property type="entry name" value="CobE/GbiG_C"/>
</dbReference>
<evidence type="ECO:0000259" key="3">
    <source>
        <dbReference type="Pfam" id="PF11761"/>
    </source>
</evidence>
<dbReference type="InterPro" id="IPR052553">
    <property type="entry name" value="CbiG_hydrolase"/>
</dbReference>
<comment type="caution">
    <text evidence="4">The sequence shown here is derived from an EMBL/GenBank/DDBJ whole genome shotgun (WGS) entry which is preliminary data.</text>
</comment>
<dbReference type="InterPro" id="IPR021745">
    <property type="entry name" value="CbiG_mid"/>
</dbReference>
<dbReference type="PANTHER" id="PTHR37477">
    <property type="entry name" value="COBALT-PRECORRIN-5A HYDROLASE"/>
    <property type="match status" value="1"/>
</dbReference>
<sequence>MNLQLGPYAVVAITKNGAELAGKLQNSLGNTDIYVKRKFLKESESNAAAFAFDGSASELIGRLFQSYKGLILLFSLGAAVRLIAPYLKDKKTDPAVVVVDEQGKYAISVASGHLGGANQLTERVAEILQAHSVITTASDRQKTIAVDLLGKEFGWTWESPENLTAVSAAVVNGERVVIIQESGERNWWPEKVELPANLKLVGDFSTALAAKPDAVIWITHRLISHQELAAFPVSIIYRPKVLVLGMGCNRGTSEQEIEAVIKETLAELKFSINSVKAICTIDIKKDEPGLWKIVHNHGWEFHYYTSEELNSVKLEAPSTTVFHYTGAYGVSEPAAKLYSGAASLAVVKKKSGNVTISVAVRANKVGSFFETCQKRGEIVEFK</sequence>
<accession>A0ABS1TLZ7</accession>
<dbReference type="EMBL" id="JAESWB010000165">
    <property type="protein sequence ID" value="MBL4952312.1"/>
    <property type="molecule type" value="Genomic_DNA"/>
</dbReference>
<dbReference type="RefSeq" id="WP_202653581.1">
    <property type="nucleotide sequence ID" value="NZ_JAESWB010000165.1"/>
</dbReference>
<dbReference type="Gene3D" id="3.30.420.180">
    <property type="entry name" value="CobE/GbiG C-terminal domain"/>
    <property type="match status" value="1"/>
</dbReference>
<dbReference type="InterPro" id="IPR038029">
    <property type="entry name" value="GbiG_N_sf"/>
</dbReference>